<organism evidence="2 3">
    <name type="scientific">Corynebacterium alimapuense</name>
    <dbReference type="NCBI Taxonomy" id="1576874"/>
    <lineage>
        <taxon>Bacteria</taxon>
        <taxon>Bacillati</taxon>
        <taxon>Actinomycetota</taxon>
        <taxon>Actinomycetes</taxon>
        <taxon>Mycobacteriales</taxon>
        <taxon>Corynebacteriaceae</taxon>
        <taxon>Corynebacterium</taxon>
    </lineage>
</organism>
<feature type="region of interest" description="Disordered" evidence="1">
    <location>
        <begin position="64"/>
        <end position="97"/>
    </location>
</feature>
<dbReference type="EMBL" id="PTJO01000003">
    <property type="protein sequence ID" value="RNE49562.1"/>
    <property type="molecule type" value="Genomic_DNA"/>
</dbReference>
<dbReference type="RefSeq" id="WP_123047608.1">
    <property type="nucleotide sequence ID" value="NZ_PTJO01000003.1"/>
</dbReference>
<evidence type="ECO:0000313" key="3">
    <source>
        <dbReference type="Proteomes" id="UP000266975"/>
    </source>
</evidence>
<evidence type="ECO:0000313" key="2">
    <source>
        <dbReference type="EMBL" id="RNE49562.1"/>
    </source>
</evidence>
<name>A0A3M8KAL0_9CORY</name>
<dbReference type="OrthoDB" id="4772576at2"/>
<feature type="compositionally biased region" description="Pro residues" evidence="1">
    <location>
        <begin position="71"/>
        <end position="88"/>
    </location>
</feature>
<comment type="caution">
    <text evidence="2">The sequence shown here is derived from an EMBL/GenBank/DDBJ whole genome shotgun (WGS) entry which is preliminary data.</text>
</comment>
<dbReference type="Proteomes" id="UP000266975">
    <property type="component" value="Unassembled WGS sequence"/>
</dbReference>
<gene>
    <name evidence="2" type="ORF">C5L39_04220</name>
</gene>
<sequence length="214" mass="23631">MINPLNSRSPKDEDRQALQNELTRLVGAGQLSFPEFDDLSSLIWSTEDPTTLDAIRNRFFPTQAHPVVKQPEPPQPVRPQPMAQPLPPQQQGHTLSSNLGTIRRSGQWTVPEYTQFRLKGATLHLDLCQALASAPVITFHLDAMFSTIEIILPPGVILENQLQESWSSSDINTTTPATGGIRLIISGTTKGSSLSVKTKDPEAGSGLWKWLTEW</sequence>
<protein>
    <recommendedName>
        <fullName evidence="4">Cell wall-active antibiotics response LiaF-like C-terminal domain-containing protein</fullName>
    </recommendedName>
</protein>
<dbReference type="AlphaFoldDB" id="A0A3M8KAL0"/>
<proteinExistence type="predicted"/>
<accession>A0A3M8KAL0</accession>
<evidence type="ECO:0008006" key="4">
    <source>
        <dbReference type="Google" id="ProtNLM"/>
    </source>
</evidence>
<evidence type="ECO:0000256" key="1">
    <source>
        <dbReference type="SAM" id="MobiDB-lite"/>
    </source>
</evidence>
<keyword evidence="3" id="KW-1185">Reference proteome</keyword>
<reference evidence="2 3" key="1">
    <citation type="submission" date="2018-02" db="EMBL/GenBank/DDBJ databases">
        <title>Corynebacterium alimpuense sp. nov., a marine obligate actinomycete isolated from sediments of Valparaiso bay, Chile.</title>
        <authorList>
            <person name="Claverias F."/>
            <person name="Gonzales-Siles L."/>
            <person name="Salva-Serra F."/>
            <person name="Inganaes E."/>
            <person name="Molin K."/>
            <person name="Cumsille A."/>
            <person name="Undabarrena A."/>
            <person name="Couve E."/>
            <person name="Moore E.R.B."/>
            <person name="Gomila M."/>
            <person name="Camara B."/>
        </authorList>
    </citation>
    <scope>NUCLEOTIDE SEQUENCE [LARGE SCALE GENOMIC DNA]</scope>
    <source>
        <strain evidence="2 3">CCUG 69366</strain>
    </source>
</reference>